<dbReference type="Proteomes" id="UP000467841">
    <property type="component" value="Unassembled WGS sequence"/>
</dbReference>
<keyword evidence="9" id="KW-1185">Reference proteome</keyword>
<dbReference type="GO" id="GO:0000500">
    <property type="term" value="C:RNA polymerase I upstream activating factor complex"/>
    <property type="evidence" value="ECO:0007669"/>
    <property type="project" value="UniProtKB-ARBA"/>
</dbReference>
<feature type="compositionally biased region" description="Polar residues" evidence="5">
    <location>
        <begin position="349"/>
        <end position="361"/>
    </location>
</feature>
<feature type="compositionally biased region" description="Basic and acidic residues" evidence="5">
    <location>
        <begin position="61"/>
        <end position="72"/>
    </location>
</feature>
<feature type="region of interest" description="Disordered" evidence="5">
    <location>
        <begin position="192"/>
        <end position="270"/>
    </location>
</feature>
<evidence type="ECO:0000256" key="5">
    <source>
        <dbReference type="SAM" id="MobiDB-lite"/>
    </source>
</evidence>
<dbReference type="GO" id="GO:0001181">
    <property type="term" value="F:RNA polymerase I general transcription initiation factor activity"/>
    <property type="evidence" value="ECO:0007669"/>
    <property type="project" value="UniProtKB-ARBA"/>
</dbReference>
<feature type="compositionally biased region" description="Basic and acidic residues" evidence="5">
    <location>
        <begin position="103"/>
        <end position="112"/>
    </location>
</feature>
<feature type="region of interest" description="Disordered" evidence="5">
    <location>
        <begin position="59"/>
        <end position="117"/>
    </location>
</feature>
<dbReference type="OrthoDB" id="10251073at2759"/>
<comment type="caution">
    <text evidence="8">The sequence shown here is derived from an EMBL/GenBank/DDBJ whole genome shotgun (WGS) entry which is preliminary data.</text>
</comment>
<feature type="domain" description="DM2" evidence="6">
    <location>
        <begin position="116"/>
        <end position="193"/>
    </location>
</feature>
<feature type="compositionally biased region" description="Acidic residues" evidence="5">
    <location>
        <begin position="228"/>
        <end position="239"/>
    </location>
</feature>
<evidence type="ECO:0000256" key="2">
    <source>
        <dbReference type="ARBA" id="ARBA00023015"/>
    </source>
</evidence>
<feature type="domain" description="DEK-C" evidence="7">
    <location>
        <begin position="1"/>
        <end position="56"/>
    </location>
</feature>
<dbReference type="SUPFAM" id="SSF47592">
    <property type="entry name" value="SWIB/MDM2 domain"/>
    <property type="match status" value="3"/>
</dbReference>
<dbReference type="Pfam" id="PF02201">
    <property type="entry name" value="SWIB"/>
    <property type="match status" value="3"/>
</dbReference>
<keyword evidence="3" id="KW-0804">Transcription</keyword>
<evidence type="ECO:0008006" key="10">
    <source>
        <dbReference type="Google" id="ProtNLM"/>
    </source>
</evidence>
<name>A0A6D2KII2_9BRAS</name>
<dbReference type="InterPro" id="IPR019835">
    <property type="entry name" value="SWIB_domain"/>
</dbReference>
<protein>
    <recommendedName>
        <fullName evidence="10">DM2 domain-containing protein</fullName>
    </recommendedName>
</protein>
<dbReference type="FunFam" id="1.10.245.10:FF:000004">
    <property type="entry name" value="Upstream activation factor subunit"/>
    <property type="match status" value="2"/>
</dbReference>
<keyword evidence="2" id="KW-0805">Transcription regulation</keyword>
<feature type="domain" description="DM2" evidence="6">
    <location>
        <begin position="267"/>
        <end position="344"/>
    </location>
</feature>
<dbReference type="CDD" id="cd10567">
    <property type="entry name" value="SWIB-MDM2_like"/>
    <property type="match status" value="3"/>
</dbReference>
<dbReference type="AlphaFoldDB" id="A0A6D2KII2"/>
<evidence type="ECO:0000256" key="4">
    <source>
        <dbReference type="ARBA" id="ARBA00023242"/>
    </source>
</evidence>
<evidence type="ECO:0000313" key="9">
    <source>
        <dbReference type="Proteomes" id="UP000467841"/>
    </source>
</evidence>
<dbReference type="PANTHER" id="PTHR13844">
    <property type="entry name" value="SWI/SNF-RELATED MATRIX-ASSOCIATED ACTIN-DEPENDENT REGULATOR OF CHROMATIN SUBFAMILY D"/>
    <property type="match status" value="1"/>
</dbReference>
<dbReference type="InterPro" id="IPR014876">
    <property type="entry name" value="DEK_C"/>
</dbReference>
<feature type="compositionally biased region" description="Basic residues" evidence="5">
    <location>
        <begin position="245"/>
        <end position="264"/>
    </location>
</feature>
<keyword evidence="4" id="KW-0539">Nucleus</keyword>
<dbReference type="SMART" id="SM00151">
    <property type="entry name" value="SWIB"/>
    <property type="match status" value="3"/>
</dbReference>
<feature type="domain" description="DM2" evidence="6">
    <location>
        <begin position="388"/>
        <end position="467"/>
    </location>
</feature>
<dbReference type="InterPro" id="IPR003121">
    <property type="entry name" value="SWIB_MDM2_domain"/>
</dbReference>
<dbReference type="Gene3D" id="1.10.245.10">
    <property type="entry name" value="SWIB/MDM2 domain"/>
    <property type="match status" value="3"/>
</dbReference>
<feature type="compositionally biased region" description="Acidic residues" evidence="5">
    <location>
        <begin position="84"/>
        <end position="102"/>
    </location>
</feature>
<evidence type="ECO:0000259" key="7">
    <source>
        <dbReference type="PROSITE" id="PS51998"/>
    </source>
</evidence>
<comment type="subcellular location">
    <subcellularLocation>
        <location evidence="1">Nucleus</location>
    </subcellularLocation>
</comment>
<reference evidence="8" key="1">
    <citation type="submission" date="2020-01" db="EMBL/GenBank/DDBJ databases">
        <authorList>
            <person name="Mishra B."/>
        </authorList>
    </citation>
    <scope>NUCLEOTIDE SEQUENCE [LARGE SCALE GENOMIC DNA]</scope>
</reference>
<evidence type="ECO:0000256" key="3">
    <source>
        <dbReference type="ARBA" id="ARBA00023163"/>
    </source>
</evidence>
<gene>
    <name evidence="8" type="ORF">MERR_LOCUS40220</name>
</gene>
<dbReference type="PROSITE" id="PS51998">
    <property type="entry name" value="DEK_C"/>
    <property type="match status" value="1"/>
</dbReference>
<proteinExistence type="predicted"/>
<dbReference type="Gene3D" id="1.10.10.60">
    <property type="entry name" value="Homeodomain-like"/>
    <property type="match status" value="1"/>
</dbReference>
<feature type="region of interest" description="Disordered" evidence="5">
    <location>
        <begin position="349"/>
        <end position="379"/>
    </location>
</feature>
<evidence type="ECO:0000256" key="1">
    <source>
        <dbReference type="ARBA" id="ARBA00004123"/>
    </source>
</evidence>
<evidence type="ECO:0000259" key="6">
    <source>
        <dbReference type="PROSITE" id="PS51925"/>
    </source>
</evidence>
<dbReference type="PROSITE" id="PS51925">
    <property type="entry name" value="SWIB_MDM2"/>
    <property type="match status" value="3"/>
</dbReference>
<organism evidence="8 9">
    <name type="scientific">Microthlaspi erraticum</name>
    <dbReference type="NCBI Taxonomy" id="1685480"/>
    <lineage>
        <taxon>Eukaryota</taxon>
        <taxon>Viridiplantae</taxon>
        <taxon>Streptophyta</taxon>
        <taxon>Embryophyta</taxon>
        <taxon>Tracheophyta</taxon>
        <taxon>Spermatophyta</taxon>
        <taxon>Magnoliopsida</taxon>
        <taxon>eudicotyledons</taxon>
        <taxon>Gunneridae</taxon>
        <taxon>Pentapetalae</taxon>
        <taxon>rosids</taxon>
        <taxon>malvids</taxon>
        <taxon>Brassicales</taxon>
        <taxon>Brassicaceae</taxon>
        <taxon>Coluteocarpeae</taxon>
        <taxon>Microthlaspi</taxon>
    </lineage>
</organism>
<dbReference type="EMBL" id="CACVBM020001518">
    <property type="protein sequence ID" value="CAA7052985.1"/>
    <property type="molecule type" value="Genomic_DNA"/>
</dbReference>
<evidence type="ECO:0000313" key="8">
    <source>
        <dbReference type="EMBL" id="CAA7052985.1"/>
    </source>
</evidence>
<dbReference type="InterPro" id="IPR036885">
    <property type="entry name" value="SWIB_MDM2_dom_sf"/>
</dbReference>
<dbReference type="SUPFAM" id="SSF109715">
    <property type="entry name" value="DEK C-terminal domain"/>
    <property type="match status" value="1"/>
</dbReference>
<accession>A0A6D2KII2</accession>
<sequence length="470" mass="53735">MVSDTDLVTRLREILRSSDLDTATPASVRRQLEADFGFDLTDRKGFIRDQIDVFLESNTGVEDKPEIPKAEEDVNADEMTQPEAEVEEDDDDGDGSESDEEKEERPEKEAKKRGGGFTKICQLSPQLDKFLGTSQLARTEVVKMMWKYIKEKNLQDPKDGRKILCDEPLHSLFRVKSINMFQMNKALSKHIWPLGDPNGCVNSVKEEDEDEEEGDASEERDEKREKSEEVDENNEEGSEEEARNLRKRKRKRPAKSGEKPKRKGGGGFTKVCSLSPELQAFTGVTEFARTEVVKMLWRYIKENNLQDPNDKRTILCDESLRSLFQVESINMFQMSKHLSKHIWPLEDNNTGESVGSSSPKNGKQKMDTDGESEEVNGKDKKQKKEVCVLLAPLPLSDALVKFLDNGESSLSRADVVKRLWDYIKQNDLQDPSDKRRVICDEKLKELFEVDSFEDISVSKLLTNHYIKTEQ</sequence>
<feature type="compositionally biased region" description="Acidic residues" evidence="5">
    <location>
        <begin position="206"/>
        <end position="219"/>
    </location>
</feature>
<dbReference type="Pfam" id="PF08766">
    <property type="entry name" value="DEK_C"/>
    <property type="match status" value="1"/>
</dbReference>